<keyword evidence="2" id="KW-1185">Reference proteome</keyword>
<gene>
    <name evidence="1" type="ORF">EJ05DRAFT_242390</name>
</gene>
<name>A0A6A6WF44_9PEZI</name>
<dbReference type="AlphaFoldDB" id="A0A6A6WF44"/>
<reference evidence="1" key="1">
    <citation type="journal article" date="2020" name="Stud. Mycol.">
        <title>101 Dothideomycetes genomes: a test case for predicting lifestyles and emergence of pathogens.</title>
        <authorList>
            <person name="Haridas S."/>
            <person name="Albert R."/>
            <person name="Binder M."/>
            <person name="Bloem J."/>
            <person name="Labutti K."/>
            <person name="Salamov A."/>
            <person name="Andreopoulos B."/>
            <person name="Baker S."/>
            <person name="Barry K."/>
            <person name="Bills G."/>
            <person name="Bluhm B."/>
            <person name="Cannon C."/>
            <person name="Castanera R."/>
            <person name="Culley D."/>
            <person name="Daum C."/>
            <person name="Ezra D."/>
            <person name="Gonzalez J."/>
            <person name="Henrissat B."/>
            <person name="Kuo A."/>
            <person name="Liang C."/>
            <person name="Lipzen A."/>
            <person name="Lutzoni F."/>
            <person name="Magnuson J."/>
            <person name="Mondo S."/>
            <person name="Nolan M."/>
            <person name="Ohm R."/>
            <person name="Pangilinan J."/>
            <person name="Park H.-J."/>
            <person name="Ramirez L."/>
            <person name="Alfaro M."/>
            <person name="Sun H."/>
            <person name="Tritt A."/>
            <person name="Yoshinaga Y."/>
            <person name="Zwiers L.-H."/>
            <person name="Turgeon B."/>
            <person name="Goodwin S."/>
            <person name="Spatafora J."/>
            <person name="Crous P."/>
            <person name="Grigoriev I."/>
        </authorList>
    </citation>
    <scope>NUCLEOTIDE SEQUENCE</scope>
    <source>
        <strain evidence="1">CBS 121739</strain>
    </source>
</reference>
<dbReference type="RefSeq" id="XP_033603230.1">
    <property type="nucleotide sequence ID" value="XM_033740073.1"/>
</dbReference>
<accession>A0A6A6WF44</accession>
<organism evidence="1 2">
    <name type="scientific">Pseudovirgaria hyperparasitica</name>
    <dbReference type="NCBI Taxonomy" id="470096"/>
    <lineage>
        <taxon>Eukaryota</taxon>
        <taxon>Fungi</taxon>
        <taxon>Dikarya</taxon>
        <taxon>Ascomycota</taxon>
        <taxon>Pezizomycotina</taxon>
        <taxon>Dothideomycetes</taxon>
        <taxon>Dothideomycetes incertae sedis</taxon>
        <taxon>Acrospermales</taxon>
        <taxon>Acrospermaceae</taxon>
        <taxon>Pseudovirgaria</taxon>
    </lineage>
</organism>
<protein>
    <submittedName>
        <fullName evidence="1">Uncharacterized protein</fullName>
    </submittedName>
</protein>
<dbReference type="GeneID" id="54481127"/>
<dbReference type="EMBL" id="ML996567">
    <property type="protein sequence ID" value="KAF2760779.1"/>
    <property type="molecule type" value="Genomic_DNA"/>
</dbReference>
<dbReference type="Proteomes" id="UP000799437">
    <property type="component" value="Unassembled WGS sequence"/>
</dbReference>
<evidence type="ECO:0000313" key="1">
    <source>
        <dbReference type="EMBL" id="KAF2760779.1"/>
    </source>
</evidence>
<evidence type="ECO:0000313" key="2">
    <source>
        <dbReference type="Proteomes" id="UP000799437"/>
    </source>
</evidence>
<sequence>MRTRRSHRWSLRLKCSNFAREFDITSPKMTELNSASSSFRLSSNIHPGLLAVPLGIVGFRTSAPSLGVSHLPAT</sequence>
<proteinExistence type="predicted"/>